<evidence type="ECO:0000313" key="3">
    <source>
        <dbReference type="Proteomes" id="UP001652445"/>
    </source>
</evidence>
<dbReference type="Pfam" id="PF03167">
    <property type="entry name" value="UDG"/>
    <property type="match status" value="1"/>
</dbReference>
<name>A0ABT2UR73_9BACL</name>
<keyword evidence="3" id="KW-1185">Reference proteome</keyword>
<dbReference type="Gene3D" id="3.40.470.10">
    <property type="entry name" value="Uracil-DNA glycosylase-like domain"/>
    <property type="match status" value="1"/>
</dbReference>
<dbReference type="GO" id="GO:0033958">
    <property type="term" value="F:DNA-deoxyinosine glycosylase activity"/>
    <property type="evidence" value="ECO:0007669"/>
    <property type="project" value="UniProtKB-EC"/>
</dbReference>
<dbReference type="NCBIfam" id="TIGR04274">
    <property type="entry name" value="hypoxanDNAglyco"/>
    <property type="match status" value="1"/>
</dbReference>
<keyword evidence="2" id="KW-0378">Hydrolase</keyword>
<dbReference type="SUPFAM" id="SSF52141">
    <property type="entry name" value="Uracil-DNA glycosylase-like"/>
    <property type="match status" value="1"/>
</dbReference>
<protein>
    <submittedName>
        <fullName evidence="2">DNA-deoxyinosine glycosylase</fullName>
        <ecNumber evidence="2">3.2.2.15</ecNumber>
    </submittedName>
</protein>
<dbReference type="SMART" id="SM00987">
    <property type="entry name" value="UreE_C"/>
    <property type="match status" value="1"/>
</dbReference>
<dbReference type="InterPro" id="IPR005122">
    <property type="entry name" value="Uracil-DNA_glycosylase-like"/>
</dbReference>
<dbReference type="RefSeq" id="WP_262687961.1">
    <property type="nucleotide sequence ID" value="NZ_JAOQIO010000113.1"/>
</dbReference>
<sequence length="176" mass="19883">METAGHAEYRLQGLPPVIHASSRTLILGSMPGAVSLSKQEYYGHPRNHFWPLLYAIWGEGSPPETAYRDRLDFALEQGVGLWDVLAGCEREGSLDADIRKPEANDFILLLNEYPTIERVFFNGKTAEQLYRKQVLPQLLKQEKGTHIKYDTLPSSSPARAMSLQDKLVDWRKLGDA</sequence>
<dbReference type="EMBL" id="JAOQIO010000113">
    <property type="protein sequence ID" value="MCU6797144.1"/>
    <property type="molecule type" value="Genomic_DNA"/>
</dbReference>
<gene>
    <name evidence="2" type="ORF">OB236_33945</name>
</gene>
<comment type="caution">
    <text evidence="2">The sequence shown here is derived from an EMBL/GenBank/DDBJ whole genome shotgun (WGS) entry which is preliminary data.</text>
</comment>
<dbReference type="InterPro" id="IPR026353">
    <property type="entry name" value="Hypoxan-DNA_Glyclase"/>
</dbReference>
<accession>A0ABT2UR73</accession>
<organism evidence="2 3">
    <name type="scientific">Paenibacillus baimaensis</name>
    <dbReference type="NCBI Taxonomy" id="2982185"/>
    <lineage>
        <taxon>Bacteria</taxon>
        <taxon>Bacillati</taxon>
        <taxon>Bacillota</taxon>
        <taxon>Bacilli</taxon>
        <taxon>Bacillales</taxon>
        <taxon>Paenibacillaceae</taxon>
        <taxon>Paenibacillus</taxon>
    </lineage>
</organism>
<reference evidence="2 3" key="1">
    <citation type="submission" date="2022-09" db="EMBL/GenBank/DDBJ databases">
        <authorList>
            <person name="Han X.L."/>
            <person name="Wang Q."/>
            <person name="Lu T."/>
        </authorList>
    </citation>
    <scope>NUCLEOTIDE SEQUENCE [LARGE SCALE GENOMIC DNA]</scope>
    <source>
        <strain evidence="2 3">WQ 127069</strain>
    </source>
</reference>
<feature type="domain" description="Uracil-DNA glycosylase-like" evidence="1">
    <location>
        <begin position="15"/>
        <end position="174"/>
    </location>
</feature>
<dbReference type="Proteomes" id="UP001652445">
    <property type="component" value="Unassembled WGS sequence"/>
</dbReference>
<dbReference type="EC" id="3.2.2.15" evidence="2"/>
<dbReference type="InterPro" id="IPR036895">
    <property type="entry name" value="Uracil-DNA_glycosylase-like_sf"/>
</dbReference>
<keyword evidence="2" id="KW-0326">Glycosidase</keyword>
<dbReference type="CDD" id="cd10032">
    <property type="entry name" value="UDG-F6_HDG"/>
    <property type="match status" value="1"/>
</dbReference>
<evidence type="ECO:0000259" key="1">
    <source>
        <dbReference type="SMART" id="SM00986"/>
    </source>
</evidence>
<evidence type="ECO:0000313" key="2">
    <source>
        <dbReference type="EMBL" id="MCU6797144.1"/>
    </source>
</evidence>
<dbReference type="SMART" id="SM00986">
    <property type="entry name" value="UDG"/>
    <property type="match status" value="1"/>
</dbReference>
<proteinExistence type="predicted"/>